<dbReference type="Pfam" id="PF01704">
    <property type="entry name" value="UDPGP"/>
    <property type="match status" value="1"/>
</dbReference>
<keyword evidence="3" id="KW-0418">Kinase</keyword>
<protein>
    <submittedName>
        <fullName evidence="4">UTP--glucose-1-phosphate uridylyltransferase</fullName>
        <ecNumber evidence="4">2.7.7.9</ecNumber>
    </submittedName>
</protein>
<evidence type="ECO:0000256" key="3">
    <source>
        <dbReference type="ARBA" id="ARBA00022777"/>
    </source>
</evidence>
<keyword evidence="2 4" id="KW-0548">Nucleotidyltransferase</keyword>
<keyword evidence="1 4" id="KW-0808">Transferase</keyword>
<dbReference type="Proteomes" id="UP001596472">
    <property type="component" value="Unassembled WGS sequence"/>
</dbReference>
<reference evidence="5" key="1">
    <citation type="journal article" date="2019" name="Int. J. Syst. Evol. Microbiol.">
        <title>The Global Catalogue of Microorganisms (GCM) 10K type strain sequencing project: providing services to taxonomists for standard genome sequencing and annotation.</title>
        <authorList>
            <consortium name="The Broad Institute Genomics Platform"/>
            <consortium name="The Broad Institute Genome Sequencing Center for Infectious Disease"/>
            <person name="Wu L."/>
            <person name="Ma J."/>
        </authorList>
    </citation>
    <scope>NUCLEOTIDE SEQUENCE [LARGE SCALE GENOMIC DNA]</scope>
    <source>
        <strain evidence="5">CGMCC 4.1467</strain>
    </source>
</reference>
<dbReference type="PANTHER" id="PTHR32463">
    <property type="entry name" value="L-FUCOSE KINASE"/>
    <property type="match status" value="1"/>
</dbReference>
<dbReference type="InterPro" id="IPR029044">
    <property type="entry name" value="Nucleotide-diphossugar_trans"/>
</dbReference>
<dbReference type="SUPFAM" id="SSF53448">
    <property type="entry name" value="Nucleotide-diphospho-sugar transferases"/>
    <property type="match status" value="1"/>
</dbReference>
<gene>
    <name evidence="4" type="ORF">ACFQY0_10445</name>
</gene>
<evidence type="ECO:0000256" key="1">
    <source>
        <dbReference type="ARBA" id="ARBA00022679"/>
    </source>
</evidence>
<accession>A0ABW2L5K5</accession>
<dbReference type="PANTHER" id="PTHR32463:SF0">
    <property type="entry name" value="L-FUCOSE KINASE"/>
    <property type="match status" value="1"/>
</dbReference>
<dbReference type="RefSeq" id="WP_379712028.1">
    <property type="nucleotide sequence ID" value="NZ_JBHTBS010000004.1"/>
</dbReference>
<dbReference type="Gene3D" id="3.30.230.120">
    <property type="match status" value="1"/>
</dbReference>
<dbReference type="Gene3D" id="3.90.550.10">
    <property type="entry name" value="Spore Coat Polysaccharide Biosynthesis Protein SpsA, Chain A"/>
    <property type="match status" value="1"/>
</dbReference>
<proteinExistence type="predicted"/>
<dbReference type="InterPro" id="IPR052203">
    <property type="entry name" value="GHMP_Kinase-Related"/>
</dbReference>
<dbReference type="InterPro" id="IPR002618">
    <property type="entry name" value="UDPGP_fam"/>
</dbReference>
<evidence type="ECO:0000256" key="2">
    <source>
        <dbReference type="ARBA" id="ARBA00022695"/>
    </source>
</evidence>
<dbReference type="EMBL" id="JBHTBS010000004">
    <property type="protein sequence ID" value="MFC7337597.1"/>
    <property type="molecule type" value="Genomic_DNA"/>
</dbReference>
<dbReference type="EC" id="2.7.7.9" evidence="4"/>
<evidence type="ECO:0000313" key="4">
    <source>
        <dbReference type="EMBL" id="MFC7337597.1"/>
    </source>
</evidence>
<name>A0ABW2L5K5_9BACT</name>
<sequence>MPGKLITLITSTEDAIRNQPLDACCEALSTEELLQECVELDTFRQESENLYESVRAHFFLSNIHRFHLPERPEVRASGHVPFAGYVHLLERRFPEAIEAFLDAAEADGWSSTICSALSTAYHQRAFQALADQVRTSVRSVPGNQWMFRLGHPQDQPLRIRPELLDAGTGTHPTFPVLQEKTPVRMDLTHSAWSDIFFLGMDFPAGARVINVSVDLGIRGRESSPEPPIETFLRVIDEPVIRLVSVDLEANKDITELDKIFDYAADYLGLLKAALVASGLVPPGLEGSGQKLGALLEKLVGPGRGIELASYVRGIPKGSRLAVSTNLLASLISLCMRATGQTAHLTGPLDEAGRRLVAARAILGEWLGGSGGGWQDSGGIWPGIKLIAGQPAGEGDVEYGISRGRLMPDHEILVPPKLDPDIARKLQDSLVVVHGGMAQNVGPILEMVTEKYLLRSGPEWEARKQAIELLGEVLEGLKTGDIRKLGETTTRNFFGPLQTIIPWCSNLFTERLISASRERWGDDFWGFWMLGGMAGGGMGFIFDPKVKAAAQDWLLEEMVRAKNELAKALPFAIDPVVYDFTINPDGSSAELLRGSDALLKHSYYQLMLPQLVRHDPKKLSRARHFELQRLGEAFRSNDRFRSLVPEVFRRLFPESQEEKTHSDLFGLLAANGFDSDQHEQIRNDLRSGRIGLAKNRLPASTRISDVGLEEISDLTSNSKVSEKRLALGREALAKGEVAVVTLAAGVGSRWTEGAGVVKALHPFCKFRERHRSFLETHLAKSRRIGSEHGSYPPHIFTASYLTEAPLRDFLADHEQFDYPGEVLVSGGRSIGLRLIPTERDLRFAWEELPQQTLDEQAQKVRESAHAALINWARSSGEGADYTDNLTSQCLHPVGHWYEIPNLLLNGTLADLLERQPQLKHLQLHNIDTLGANLDPAVLGHHIDSGAALSFEVITRHIDDRGGGLAKVNGRLELVEGLAMPDEEAEFALSYYNSMTTWIRIDALIEAFGLSRGDLRNEEKVRAAIRRIAKRMPTYVTLKDVKKRWGSGQEDVFPVTQFEKLWSDMTRLDELDCRFLLVDRPRGQQLKAQAQLDAWLRDGSAAYVDGLCEWG</sequence>
<organism evidence="4 5">
    <name type="scientific">Haloferula chungangensis</name>
    <dbReference type="NCBI Taxonomy" id="1048331"/>
    <lineage>
        <taxon>Bacteria</taxon>
        <taxon>Pseudomonadati</taxon>
        <taxon>Verrucomicrobiota</taxon>
        <taxon>Verrucomicrobiia</taxon>
        <taxon>Verrucomicrobiales</taxon>
        <taxon>Verrucomicrobiaceae</taxon>
        <taxon>Haloferula</taxon>
    </lineage>
</organism>
<comment type="caution">
    <text evidence="4">The sequence shown here is derived from an EMBL/GenBank/DDBJ whole genome shotgun (WGS) entry which is preliminary data.</text>
</comment>
<dbReference type="GO" id="GO:0003983">
    <property type="term" value="F:UTP:glucose-1-phosphate uridylyltransferase activity"/>
    <property type="evidence" value="ECO:0007669"/>
    <property type="project" value="UniProtKB-EC"/>
</dbReference>
<keyword evidence="5" id="KW-1185">Reference proteome</keyword>
<evidence type="ECO:0000313" key="5">
    <source>
        <dbReference type="Proteomes" id="UP001596472"/>
    </source>
</evidence>